<dbReference type="PANTHER" id="PTHR41775">
    <property type="entry name" value="SECRETED PROTEIN-RELATED"/>
    <property type="match status" value="1"/>
</dbReference>
<accession>A0A9D1S326</accession>
<feature type="compositionally biased region" description="Low complexity" evidence="1">
    <location>
        <begin position="8"/>
        <end position="26"/>
    </location>
</feature>
<organism evidence="2 3">
    <name type="scientific">Candidatus Alloenteromonas pullicola</name>
    <dbReference type="NCBI Taxonomy" id="2840784"/>
    <lineage>
        <taxon>Bacteria</taxon>
        <taxon>Bacillati</taxon>
        <taxon>Bacillota</taxon>
        <taxon>Bacillota incertae sedis</taxon>
        <taxon>Candidatus Alloenteromonas</taxon>
    </lineage>
</organism>
<dbReference type="SUPFAM" id="SSF55486">
    <property type="entry name" value="Metalloproteases ('zincins'), catalytic domain"/>
    <property type="match status" value="1"/>
</dbReference>
<evidence type="ECO:0000256" key="1">
    <source>
        <dbReference type="SAM" id="MobiDB-lite"/>
    </source>
</evidence>
<name>A0A9D1S326_9FIRM</name>
<dbReference type="Gene3D" id="3.40.390.10">
    <property type="entry name" value="Collagenase (Catalytic Domain)"/>
    <property type="match status" value="1"/>
</dbReference>
<proteinExistence type="predicted"/>
<dbReference type="EMBL" id="DVMV01000019">
    <property type="protein sequence ID" value="HIU45261.1"/>
    <property type="molecule type" value="Genomic_DNA"/>
</dbReference>
<reference evidence="2" key="2">
    <citation type="journal article" date="2021" name="PeerJ">
        <title>Extensive microbial diversity within the chicken gut microbiome revealed by metagenomics and culture.</title>
        <authorList>
            <person name="Gilroy R."/>
            <person name="Ravi A."/>
            <person name="Getino M."/>
            <person name="Pursley I."/>
            <person name="Horton D.L."/>
            <person name="Alikhan N.F."/>
            <person name="Baker D."/>
            <person name="Gharbi K."/>
            <person name="Hall N."/>
            <person name="Watson M."/>
            <person name="Adriaenssens E.M."/>
            <person name="Foster-Nyarko E."/>
            <person name="Jarju S."/>
            <person name="Secka A."/>
            <person name="Antonio M."/>
            <person name="Oren A."/>
            <person name="Chaudhuri R.R."/>
            <person name="La Ragione R."/>
            <person name="Hildebrand F."/>
            <person name="Pallen M.J."/>
        </authorList>
    </citation>
    <scope>NUCLEOTIDE SEQUENCE</scope>
    <source>
        <strain evidence="2">ChiGjej1B1-22543</strain>
    </source>
</reference>
<protein>
    <submittedName>
        <fullName evidence="2">Uncharacterized protein</fullName>
    </submittedName>
</protein>
<dbReference type="InterPro" id="IPR024079">
    <property type="entry name" value="MetalloPept_cat_dom_sf"/>
</dbReference>
<dbReference type="AlphaFoldDB" id="A0A9D1S326"/>
<comment type="caution">
    <text evidence="2">The sequence shown here is derived from an EMBL/GenBank/DDBJ whole genome shotgun (WGS) entry which is preliminary data.</text>
</comment>
<sequence>MQTTPGEPQDSSSAAQPSPSSSSSQDGEAGYYKAESINDNVSLRKISDTQDTPILPSVGTFDVLVLPVEFTDCPFTDRQLEEISIAVGEDASATNYWETLPSYYEKSSYGRLDINCTVADSVDLGMTADAFIGNANSLGYSGQDSSYVVSQTIQKGVSEYKKAHGNTSTQVFDSDQDGYIDATIVIYSAPSFYQWTYECQQGLHKNYDYYQIFWAFTYYDFYSTPSLNSPTSCCYFWASYDFFETSTEGQVDTHTLCHEFGHVLGADDYYDADYEEGGQDNVAGGALMMDLNAGDHDMVTKMLYGWVEPYVVTDDCTITISPSTTSGDVIIFSDGWNGTGFDEYIAIEFYSPTGLNQFDTTHNSSSYGNIPNDYGIRVWHADMRLVYGPGYLVSSNFADSAYLTDEQTASFDYPERCAYLGKPYYSEVAVGASNSDYGRCQSLLGSNIYALQLIQAGGEYTLHDSNLMMTGDDLFKEGDSFSPSLYTDFMPNGKWNDGEKVNFEFHIDSLTPEKATISFTKIA</sequence>
<feature type="region of interest" description="Disordered" evidence="1">
    <location>
        <begin position="1"/>
        <end position="32"/>
    </location>
</feature>
<reference evidence="2" key="1">
    <citation type="submission" date="2020-10" db="EMBL/GenBank/DDBJ databases">
        <authorList>
            <person name="Gilroy R."/>
        </authorList>
    </citation>
    <scope>NUCLEOTIDE SEQUENCE</scope>
    <source>
        <strain evidence="2">ChiGjej1B1-22543</strain>
    </source>
</reference>
<dbReference type="PANTHER" id="PTHR41775:SF1">
    <property type="entry name" value="PEPTIDASE M6-LIKE DOMAIN-CONTAINING PROTEIN"/>
    <property type="match status" value="1"/>
</dbReference>
<dbReference type="GO" id="GO:0008237">
    <property type="term" value="F:metallopeptidase activity"/>
    <property type="evidence" value="ECO:0007669"/>
    <property type="project" value="InterPro"/>
</dbReference>
<dbReference type="Proteomes" id="UP000824070">
    <property type="component" value="Unassembled WGS sequence"/>
</dbReference>
<evidence type="ECO:0000313" key="2">
    <source>
        <dbReference type="EMBL" id="HIU45261.1"/>
    </source>
</evidence>
<evidence type="ECO:0000313" key="3">
    <source>
        <dbReference type="Proteomes" id="UP000824070"/>
    </source>
</evidence>
<gene>
    <name evidence="2" type="ORF">IAC52_03060</name>
</gene>